<dbReference type="AlphaFoldDB" id="A0A915HG75"/>
<sequence length="72" mass="7962">MEAIKELKNNNLTLAGVAPPLRKVILIFIEITQTAIDASSNIKNDSNKNNLLTRKSEHLFGVLVELSFIVSI</sequence>
<reference evidence="2" key="1">
    <citation type="submission" date="2022-11" db="UniProtKB">
        <authorList>
            <consortium name="WormBaseParasite"/>
        </authorList>
    </citation>
    <scope>IDENTIFICATION</scope>
</reference>
<proteinExistence type="predicted"/>
<name>A0A915HG75_ROMCU</name>
<organism evidence="1 2">
    <name type="scientific">Romanomermis culicivorax</name>
    <name type="common">Nematode worm</name>
    <dbReference type="NCBI Taxonomy" id="13658"/>
    <lineage>
        <taxon>Eukaryota</taxon>
        <taxon>Metazoa</taxon>
        <taxon>Ecdysozoa</taxon>
        <taxon>Nematoda</taxon>
        <taxon>Enoplea</taxon>
        <taxon>Dorylaimia</taxon>
        <taxon>Mermithida</taxon>
        <taxon>Mermithoidea</taxon>
        <taxon>Mermithidae</taxon>
        <taxon>Romanomermis</taxon>
    </lineage>
</organism>
<evidence type="ECO:0000313" key="2">
    <source>
        <dbReference type="WBParaSite" id="nRc.2.0.1.t00645-RA"/>
    </source>
</evidence>
<protein>
    <submittedName>
        <fullName evidence="2">Uncharacterized protein</fullName>
    </submittedName>
</protein>
<keyword evidence="1" id="KW-1185">Reference proteome</keyword>
<dbReference type="WBParaSite" id="nRc.2.0.1.t00645-RA">
    <property type="protein sequence ID" value="nRc.2.0.1.t00645-RA"/>
    <property type="gene ID" value="nRc.2.0.1.g00645"/>
</dbReference>
<dbReference type="Proteomes" id="UP000887565">
    <property type="component" value="Unplaced"/>
</dbReference>
<evidence type="ECO:0000313" key="1">
    <source>
        <dbReference type="Proteomes" id="UP000887565"/>
    </source>
</evidence>
<accession>A0A915HG75</accession>